<evidence type="ECO:0000256" key="4">
    <source>
        <dbReference type="SAM" id="MobiDB-lite"/>
    </source>
</evidence>
<reference evidence="6 7" key="1">
    <citation type="submission" date="2023-09" db="EMBL/GenBank/DDBJ databases">
        <title>Description of three actinobacteria isolated from air of manufacturing shop in a pharmaceutical factory.</title>
        <authorList>
            <person name="Zhang D.-F."/>
        </authorList>
    </citation>
    <scope>NUCLEOTIDE SEQUENCE [LARGE SCALE GENOMIC DNA]</scope>
    <source>
        <strain evidence="6 7">LY-0111</strain>
    </source>
</reference>
<evidence type="ECO:0000313" key="7">
    <source>
        <dbReference type="Proteomes" id="UP001251870"/>
    </source>
</evidence>
<keyword evidence="1" id="KW-0813">Transport</keyword>
<dbReference type="Gene3D" id="3.40.50.300">
    <property type="entry name" value="P-loop containing nucleotide triphosphate hydrolases"/>
    <property type="match status" value="1"/>
</dbReference>
<feature type="domain" description="ABC transporter" evidence="5">
    <location>
        <begin position="4"/>
        <end position="239"/>
    </location>
</feature>
<keyword evidence="7" id="KW-1185">Reference proteome</keyword>
<proteinExistence type="predicted"/>
<dbReference type="InterPro" id="IPR017871">
    <property type="entry name" value="ABC_transporter-like_CS"/>
</dbReference>
<dbReference type="Proteomes" id="UP001251870">
    <property type="component" value="Unassembled WGS sequence"/>
</dbReference>
<keyword evidence="2" id="KW-0547">Nucleotide-binding</keyword>
<sequence length="386" mass="40867">MAAVSFDRIEIRYDDGHTALEEISLDIDDGEFIALVGPSGSGKTTLLRTLAGFLTPSAGTISLAGEPIASSAGGTSVESRGLGMVFQQHALWPHMSVEANISYPLRLARLPRSERRRRVTDVLELVGLSGMEARRPDQLSGGQQQRVALARAIVHEPSVLLLDEALSALDEPLRASLRFQLQSMSRRLGLTVVHVTHDRSEALAVADRVVVLDGGRICQVATPQELVASPASPFVAEFISDAALVPGTFGPEGFYARDLPLSLPADRLTRSGRPSGGVSTGQLAVTPRQLQVSPLGDDGADEGAGAPEVVSSLFGSHAHSVELQWREMSLRGEAAGYRPSPGERVQVHITGGTFFEAAAGAGQDPAQEPAQEPAEVSTRQDPAEPV</sequence>
<gene>
    <name evidence="6" type="ORF">RIL96_03350</name>
</gene>
<dbReference type="PROSITE" id="PS50893">
    <property type="entry name" value="ABC_TRANSPORTER_2"/>
    <property type="match status" value="1"/>
</dbReference>
<dbReference type="SMART" id="SM00382">
    <property type="entry name" value="AAA"/>
    <property type="match status" value="1"/>
</dbReference>
<dbReference type="InterPro" id="IPR003593">
    <property type="entry name" value="AAA+_ATPase"/>
</dbReference>
<organism evidence="6 7">
    <name type="scientific">Nesterenkonia aerolata</name>
    <dbReference type="NCBI Taxonomy" id="3074079"/>
    <lineage>
        <taxon>Bacteria</taxon>
        <taxon>Bacillati</taxon>
        <taxon>Actinomycetota</taxon>
        <taxon>Actinomycetes</taxon>
        <taxon>Micrococcales</taxon>
        <taxon>Micrococcaceae</taxon>
        <taxon>Nesterenkonia</taxon>
    </lineage>
</organism>
<dbReference type="EMBL" id="JAVKGR010000002">
    <property type="protein sequence ID" value="MDR8018599.1"/>
    <property type="molecule type" value="Genomic_DNA"/>
</dbReference>
<dbReference type="InterPro" id="IPR003439">
    <property type="entry name" value="ABC_transporter-like_ATP-bd"/>
</dbReference>
<dbReference type="PANTHER" id="PTHR42781:SF4">
    <property type="entry name" value="SPERMIDINE_PUTRESCINE IMPORT ATP-BINDING PROTEIN POTA"/>
    <property type="match status" value="1"/>
</dbReference>
<dbReference type="InterPro" id="IPR027417">
    <property type="entry name" value="P-loop_NTPase"/>
</dbReference>
<dbReference type="InterPro" id="IPR050093">
    <property type="entry name" value="ABC_SmlMolc_Importer"/>
</dbReference>
<evidence type="ECO:0000256" key="2">
    <source>
        <dbReference type="ARBA" id="ARBA00022741"/>
    </source>
</evidence>
<name>A0ABU2DQ66_9MICC</name>
<dbReference type="Pfam" id="PF00005">
    <property type="entry name" value="ABC_tran"/>
    <property type="match status" value="1"/>
</dbReference>
<evidence type="ECO:0000256" key="1">
    <source>
        <dbReference type="ARBA" id="ARBA00022448"/>
    </source>
</evidence>
<evidence type="ECO:0000259" key="5">
    <source>
        <dbReference type="PROSITE" id="PS50893"/>
    </source>
</evidence>
<dbReference type="SUPFAM" id="SSF52540">
    <property type="entry name" value="P-loop containing nucleoside triphosphate hydrolases"/>
    <property type="match status" value="1"/>
</dbReference>
<accession>A0ABU2DQ66</accession>
<keyword evidence="3 6" id="KW-0067">ATP-binding</keyword>
<dbReference type="PROSITE" id="PS00211">
    <property type="entry name" value="ABC_TRANSPORTER_1"/>
    <property type="match status" value="1"/>
</dbReference>
<feature type="compositionally biased region" description="Polar residues" evidence="4">
    <location>
        <begin position="280"/>
        <end position="292"/>
    </location>
</feature>
<evidence type="ECO:0000256" key="3">
    <source>
        <dbReference type="ARBA" id="ARBA00022840"/>
    </source>
</evidence>
<feature type="region of interest" description="Disordered" evidence="4">
    <location>
        <begin position="266"/>
        <end position="307"/>
    </location>
</feature>
<comment type="caution">
    <text evidence="6">The sequence shown here is derived from an EMBL/GenBank/DDBJ whole genome shotgun (WGS) entry which is preliminary data.</text>
</comment>
<dbReference type="GO" id="GO:0005524">
    <property type="term" value="F:ATP binding"/>
    <property type="evidence" value="ECO:0007669"/>
    <property type="project" value="UniProtKB-KW"/>
</dbReference>
<dbReference type="RefSeq" id="WP_310547585.1">
    <property type="nucleotide sequence ID" value="NZ_JAVKGR010000002.1"/>
</dbReference>
<feature type="region of interest" description="Disordered" evidence="4">
    <location>
        <begin position="356"/>
        <end position="386"/>
    </location>
</feature>
<dbReference type="PANTHER" id="PTHR42781">
    <property type="entry name" value="SPERMIDINE/PUTRESCINE IMPORT ATP-BINDING PROTEIN POTA"/>
    <property type="match status" value="1"/>
</dbReference>
<evidence type="ECO:0000313" key="6">
    <source>
        <dbReference type="EMBL" id="MDR8018599.1"/>
    </source>
</evidence>
<protein>
    <submittedName>
        <fullName evidence="6">ABC transporter ATP-binding protein</fullName>
    </submittedName>
</protein>